<dbReference type="SUPFAM" id="SSF82693">
    <property type="entry name" value="Multidrug efflux transporter AcrB pore domain, PN1, PN2, PC1 and PC2 subdomains"/>
    <property type="match status" value="2"/>
</dbReference>
<keyword evidence="2" id="KW-0472">Membrane</keyword>
<reference evidence="3 4" key="1">
    <citation type="submission" date="2019-07" db="EMBL/GenBank/DDBJ databases">
        <title>Full genome sequence of Luteimonas sp. Gr-4.</title>
        <authorList>
            <person name="Im W.-T."/>
        </authorList>
    </citation>
    <scope>NUCLEOTIDE SEQUENCE [LARGE SCALE GENOMIC DNA]</scope>
    <source>
        <strain evidence="3 4">Gr-4</strain>
    </source>
</reference>
<dbReference type="Gene3D" id="3.30.2090.10">
    <property type="entry name" value="Multidrug efflux transporter AcrB TolC docking domain, DN and DC subdomains"/>
    <property type="match status" value="2"/>
</dbReference>
<dbReference type="AlphaFoldDB" id="A0A518N1D5"/>
<name>A0A518N1D5_9GAMM</name>
<feature type="transmembrane region" description="Helical" evidence="2">
    <location>
        <begin position="383"/>
        <end position="408"/>
    </location>
</feature>
<feature type="transmembrane region" description="Helical" evidence="2">
    <location>
        <begin position="429"/>
        <end position="449"/>
    </location>
</feature>
<dbReference type="PRINTS" id="PR00702">
    <property type="entry name" value="ACRIFLAVINRP"/>
</dbReference>
<feature type="transmembrane region" description="Helical" evidence="2">
    <location>
        <begin position="455"/>
        <end position="481"/>
    </location>
</feature>
<sequence length="1082" mass="118294">MTVAEFSLRRPVTTVMLFVSLVVVGLIAAFRLPLEALPDVSAPFLFVQLPYEGSTPEEVERNLLRPAEEALATMSGIKRMRGQASADGAGVFLEFRDWERDIAITAADARERLDAIRDELPDDFRRYFVFKWSSSDEAILRVRLAGNVDMSSSYDLIDRLLKRRLERVPGVARVEINGAPANEVEIAIDPDRLNAHGVALNTLAERLRTVNFSVSAGMIEDGGIRLRVQPQGELSTLDELRGLVIAPSGLRVGDIAEVRMKPQRINYARRLDGRAAVGLEIFKERDANLVEVSRAVHAELDAAKGDPGLEGVEFKILQDMGEQVTSSLLELAEAGAIGLLLSIAVLFFFLRHWPSTLMVTLAIPICFIMTLGFMHFFGVTLNVLSLMGLLLAVGMLVDNAVVVVESIYQERERDPGNPVRASLVGTKHVAIALSAGTLCHCIVFLPNLLGEVNNISIFMAQLAITISVSLLASWLVAVSLIPMLSARMRTPPAVVEKGGVIRRMQDRYARLLRWTLENRGWSVAGILLVITVSLVPMKGTTFDMFGGGDAGEIQLYYKWKGSYTLPQMSEEVVRVESFLEENRERFRITQIYSYFSEGNDAGTMITFEEGIPDLKPLSEAISKDLPRSARAEIGVSGSGGQGGGGGGMGQNVSVQLVGDSAVVLRELAGDVVPMLEARPELRDVRVDEGSSGDELAVRVDRERAAAFGFSAEQVSTFVSMALRGTQLREYRRGDSEVPVWVRFSGAQQYGPADVAGFMVRSPDGRQVPLSAMVDLEVSPSATRITRHDRQTAIGIQANLEGEATMEQARKAMEEVFAAVSLPAGYGHSFSGSGFEEGQQAMQQMLFNFLLALVMIYVVMAAVFESLLFPSAIMSCVLFSILGVFWLFWLTGTTFTIMAFIGILVLMGVVVNNGIVMVEHINNLRRRGLSRTDALVEGSRERLRPILMTMGTAILAMVPISLSQTVVLGGLAYSPMARAVAGGLAFSTAVSLLFLPTIYAMLDDLAHGTSRLLRRARARRGEGVPPPPDKENCRSGDSRDDARSRKCDRGCSRSHRHAAALSRRSSPASSGRRSTRRSRCRGW</sequence>
<dbReference type="InterPro" id="IPR027463">
    <property type="entry name" value="AcrB_DN_DC_subdom"/>
</dbReference>
<keyword evidence="2" id="KW-1133">Transmembrane helix</keyword>
<feature type="compositionally biased region" description="Basic residues" evidence="1">
    <location>
        <begin position="1072"/>
        <end position="1082"/>
    </location>
</feature>
<dbReference type="SUPFAM" id="SSF82714">
    <property type="entry name" value="Multidrug efflux transporter AcrB TolC docking domain, DN and DC subdomains"/>
    <property type="match status" value="2"/>
</dbReference>
<dbReference type="Gene3D" id="3.30.70.1430">
    <property type="entry name" value="Multidrug efflux transporter AcrB pore domain"/>
    <property type="match status" value="2"/>
</dbReference>
<feature type="transmembrane region" description="Helical" evidence="2">
    <location>
        <begin position="870"/>
        <end position="888"/>
    </location>
</feature>
<organism evidence="3 4">
    <name type="scientific">Luteimonas granuli</name>
    <dbReference type="NCBI Taxonomy" id="1176533"/>
    <lineage>
        <taxon>Bacteria</taxon>
        <taxon>Pseudomonadati</taxon>
        <taxon>Pseudomonadota</taxon>
        <taxon>Gammaproteobacteria</taxon>
        <taxon>Lysobacterales</taxon>
        <taxon>Lysobacteraceae</taxon>
        <taxon>Luteimonas</taxon>
    </lineage>
</organism>
<dbReference type="GO" id="GO:0042910">
    <property type="term" value="F:xenobiotic transmembrane transporter activity"/>
    <property type="evidence" value="ECO:0007669"/>
    <property type="project" value="TreeGrafter"/>
</dbReference>
<evidence type="ECO:0000313" key="4">
    <source>
        <dbReference type="Proteomes" id="UP000316584"/>
    </source>
</evidence>
<feature type="transmembrane region" description="Helical" evidence="2">
    <location>
        <begin position="945"/>
        <end position="972"/>
    </location>
</feature>
<accession>A0A518N1D5</accession>
<dbReference type="Gene3D" id="1.20.1640.10">
    <property type="entry name" value="Multidrug efflux transporter AcrB transmembrane domain"/>
    <property type="match status" value="2"/>
</dbReference>
<keyword evidence="2" id="KW-0812">Transmembrane</keyword>
<feature type="transmembrane region" description="Helical" evidence="2">
    <location>
        <begin position="894"/>
        <end position="917"/>
    </location>
</feature>
<dbReference type="PANTHER" id="PTHR32063:SF73">
    <property type="entry name" value="RND SUPERFAMILY EFFLUX PUMP PERMEASE COMPONENT 1"/>
    <property type="match status" value="1"/>
</dbReference>
<gene>
    <name evidence="3" type="ORF">FPZ22_01350</name>
</gene>
<feature type="compositionally biased region" description="Low complexity" evidence="1">
    <location>
        <begin position="1058"/>
        <end position="1071"/>
    </location>
</feature>
<evidence type="ECO:0000256" key="2">
    <source>
        <dbReference type="SAM" id="Phobius"/>
    </source>
</evidence>
<keyword evidence="4" id="KW-1185">Reference proteome</keyword>
<dbReference type="KEGG" id="lug:FPZ22_01350"/>
<dbReference type="OrthoDB" id="5287122at2"/>
<dbReference type="EMBL" id="CP042218">
    <property type="protein sequence ID" value="QDW65709.1"/>
    <property type="molecule type" value="Genomic_DNA"/>
</dbReference>
<dbReference type="SUPFAM" id="SSF82866">
    <property type="entry name" value="Multidrug efflux transporter AcrB transmembrane domain"/>
    <property type="match status" value="2"/>
</dbReference>
<feature type="transmembrane region" description="Helical" evidence="2">
    <location>
        <begin position="331"/>
        <end position="350"/>
    </location>
</feature>
<feature type="transmembrane region" description="Helical" evidence="2">
    <location>
        <begin position="12"/>
        <end position="34"/>
    </location>
</feature>
<dbReference type="PANTHER" id="PTHR32063">
    <property type="match status" value="1"/>
</dbReference>
<evidence type="ECO:0000256" key="1">
    <source>
        <dbReference type="SAM" id="MobiDB-lite"/>
    </source>
</evidence>
<feature type="transmembrane region" description="Helical" evidence="2">
    <location>
        <begin position="844"/>
        <end position="863"/>
    </location>
</feature>
<protein>
    <submittedName>
        <fullName evidence="3">Efflux RND transporter permease subunit</fullName>
    </submittedName>
</protein>
<dbReference type="InterPro" id="IPR001036">
    <property type="entry name" value="Acrflvin-R"/>
</dbReference>
<proteinExistence type="predicted"/>
<dbReference type="Proteomes" id="UP000316584">
    <property type="component" value="Chromosome"/>
</dbReference>
<feature type="region of interest" description="Disordered" evidence="1">
    <location>
        <begin position="1016"/>
        <end position="1082"/>
    </location>
</feature>
<dbReference type="Gene3D" id="3.30.70.1320">
    <property type="entry name" value="Multidrug efflux transporter AcrB pore domain like"/>
    <property type="match status" value="1"/>
</dbReference>
<dbReference type="Gene3D" id="3.30.70.1440">
    <property type="entry name" value="Multidrug efflux transporter AcrB pore domain"/>
    <property type="match status" value="1"/>
</dbReference>
<feature type="compositionally biased region" description="Basic and acidic residues" evidence="1">
    <location>
        <begin position="1027"/>
        <end position="1050"/>
    </location>
</feature>
<feature type="transmembrane region" description="Helical" evidence="2">
    <location>
        <begin position="520"/>
        <end position="537"/>
    </location>
</feature>
<dbReference type="GO" id="GO:0005886">
    <property type="term" value="C:plasma membrane"/>
    <property type="evidence" value="ECO:0007669"/>
    <property type="project" value="TreeGrafter"/>
</dbReference>
<feature type="transmembrane region" description="Helical" evidence="2">
    <location>
        <begin position="978"/>
        <end position="1001"/>
    </location>
</feature>
<evidence type="ECO:0000313" key="3">
    <source>
        <dbReference type="EMBL" id="QDW65709.1"/>
    </source>
</evidence>
<dbReference type="Pfam" id="PF00873">
    <property type="entry name" value="ACR_tran"/>
    <property type="match status" value="1"/>
</dbReference>
<feature type="transmembrane region" description="Helical" evidence="2">
    <location>
        <begin position="357"/>
        <end position="377"/>
    </location>
</feature>